<sequence>MTCASNDASTSTETTSPPKCAAQSPTSTVNDPNSIADTTARLLGEEVLQKRWHRIEISDCSWATFRTYLHALYYDAAGWIPSRSRYLAHVYKDTGTPAPELQARQQTSFSAQTNVNVNGTPCCSAHAFYRLADRYLDVRLRERAKVAILRSLTVDTAAFEAFSSLSRSFPDVRDGVIDWIVDHADDVFKSRGWQRAVELVDEGALAGGATVMNRVLTAVREKAARDAREAKAAAMLRGRKHHLDADSE</sequence>
<name>A0A061BFK1_RHOTO</name>
<protein>
    <submittedName>
        <fullName evidence="2">RHTO0S20e00276g1_1</fullName>
    </submittedName>
</protein>
<evidence type="ECO:0000313" key="2">
    <source>
        <dbReference type="EMBL" id="CDR48737.1"/>
    </source>
</evidence>
<evidence type="ECO:0000256" key="1">
    <source>
        <dbReference type="SAM" id="MobiDB-lite"/>
    </source>
</evidence>
<feature type="region of interest" description="Disordered" evidence="1">
    <location>
        <begin position="1"/>
        <end position="34"/>
    </location>
</feature>
<reference evidence="2" key="1">
    <citation type="journal article" date="2014" name="Genome Announc.">
        <title>Draft genome sequence of Rhodosporidium toruloides CECT1137, an oleaginous yeast of biotechnological interest.</title>
        <authorList>
            <person name="Morin N."/>
            <person name="Calcas X."/>
            <person name="Devillers H."/>
            <person name="Durrens P."/>
            <person name="Sherman D.J."/>
            <person name="Nicaud J.-M."/>
            <person name="Neuveglise C."/>
        </authorList>
    </citation>
    <scope>NUCLEOTIDE SEQUENCE</scope>
    <source>
        <strain evidence="2">CECT1137</strain>
    </source>
</reference>
<proteinExistence type="predicted"/>
<dbReference type="Gene3D" id="3.30.710.10">
    <property type="entry name" value="Potassium Channel Kv1.1, Chain A"/>
    <property type="match status" value="1"/>
</dbReference>
<dbReference type="AlphaFoldDB" id="A0A061BFK1"/>
<gene>
    <name evidence="2" type="ORF">RHTO0S_20e00276g</name>
</gene>
<dbReference type="InterPro" id="IPR011333">
    <property type="entry name" value="SKP1/BTB/POZ_sf"/>
</dbReference>
<accession>A0A061BFK1</accession>
<dbReference type="OrthoDB" id="6359816at2759"/>
<dbReference type="EMBL" id="LK052955">
    <property type="protein sequence ID" value="CDR48737.1"/>
    <property type="molecule type" value="Genomic_DNA"/>
</dbReference>
<organism evidence="2">
    <name type="scientific">Rhodotorula toruloides</name>
    <name type="common">Yeast</name>
    <name type="synonym">Rhodosporidium toruloides</name>
    <dbReference type="NCBI Taxonomy" id="5286"/>
    <lineage>
        <taxon>Eukaryota</taxon>
        <taxon>Fungi</taxon>
        <taxon>Dikarya</taxon>
        <taxon>Basidiomycota</taxon>
        <taxon>Pucciniomycotina</taxon>
        <taxon>Microbotryomycetes</taxon>
        <taxon>Sporidiobolales</taxon>
        <taxon>Sporidiobolaceae</taxon>
        <taxon>Rhodotorula</taxon>
    </lineage>
</organism>